<proteinExistence type="predicted"/>
<dbReference type="STRING" id="1109412.BN1221_03254"/>
<sequence length="52" mass="6351">MPIRAISSLALHEDSLFWSTQRHIHYLNELFHYWYFTWLRKSGLIHQSGLIH</sequence>
<protein>
    <submittedName>
        <fullName evidence="1">Uncharacterized protein</fullName>
    </submittedName>
</protein>
<name>A0A0G4JYK5_9GAMM</name>
<evidence type="ECO:0000313" key="2">
    <source>
        <dbReference type="Proteomes" id="UP000044377"/>
    </source>
</evidence>
<dbReference type="Proteomes" id="UP000044377">
    <property type="component" value="Unassembled WGS sequence"/>
</dbReference>
<gene>
    <name evidence="1" type="ORF">BN1221_03254</name>
</gene>
<reference evidence="2" key="1">
    <citation type="submission" date="2015-01" db="EMBL/GenBank/DDBJ databases">
        <authorList>
            <person name="Paterson Steve"/>
        </authorList>
    </citation>
    <scope>NUCLEOTIDE SEQUENCE [LARGE SCALE GENOMIC DNA]</scope>
    <source>
        <strain evidence="2">OBR1</strain>
    </source>
</reference>
<evidence type="ECO:0000313" key="1">
    <source>
        <dbReference type="EMBL" id="CPR18517.1"/>
    </source>
</evidence>
<accession>A0A0G4JYK5</accession>
<dbReference type="EMBL" id="CGIG01000001">
    <property type="protein sequence ID" value="CPR18517.1"/>
    <property type="molecule type" value="Genomic_DNA"/>
</dbReference>
<keyword evidence="2" id="KW-1185">Reference proteome</keyword>
<dbReference type="AlphaFoldDB" id="A0A0G4JYK5"/>
<organism evidence="1 2">
    <name type="scientific">Brenneria goodwinii</name>
    <dbReference type="NCBI Taxonomy" id="1109412"/>
    <lineage>
        <taxon>Bacteria</taxon>
        <taxon>Pseudomonadati</taxon>
        <taxon>Pseudomonadota</taxon>
        <taxon>Gammaproteobacteria</taxon>
        <taxon>Enterobacterales</taxon>
        <taxon>Pectobacteriaceae</taxon>
        <taxon>Brenneria</taxon>
    </lineage>
</organism>